<comment type="cofactor">
    <cofactor evidence="1 6">
        <name>heme</name>
        <dbReference type="ChEBI" id="CHEBI:30413"/>
    </cofactor>
</comment>
<evidence type="ECO:0000256" key="4">
    <source>
        <dbReference type="ARBA" id="ARBA00022723"/>
    </source>
</evidence>
<dbReference type="GO" id="GO:0020037">
    <property type="term" value="F:heme binding"/>
    <property type="evidence" value="ECO:0007669"/>
    <property type="project" value="InterPro"/>
</dbReference>
<dbReference type="Pfam" id="PF00067">
    <property type="entry name" value="p450"/>
    <property type="match status" value="1"/>
</dbReference>
<dbReference type="PRINTS" id="PR00463">
    <property type="entry name" value="EP450I"/>
</dbReference>
<evidence type="ECO:0000313" key="8">
    <source>
        <dbReference type="EMBL" id="KAK0741465.1"/>
    </source>
</evidence>
<dbReference type="AlphaFoldDB" id="A0AA40K0I5"/>
<evidence type="ECO:0000256" key="6">
    <source>
        <dbReference type="PIRSR" id="PIRSR602401-1"/>
    </source>
</evidence>
<dbReference type="GO" id="GO:0004497">
    <property type="term" value="F:monooxygenase activity"/>
    <property type="evidence" value="ECO:0007669"/>
    <property type="project" value="InterPro"/>
</dbReference>
<comment type="similarity">
    <text evidence="2">Belongs to the cytochrome P450 family.</text>
</comment>
<gene>
    <name evidence="8" type="ORF">B0T18DRAFT_420192</name>
</gene>
<dbReference type="PANTHER" id="PTHR24305:SF232">
    <property type="entry name" value="P450, PUTATIVE (EUROFUNG)-RELATED"/>
    <property type="match status" value="1"/>
</dbReference>
<dbReference type="Proteomes" id="UP001172155">
    <property type="component" value="Unassembled WGS sequence"/>
</dbReference>
<dbReference type="SUPFAM" id="SSF48264">
    <property type="entry name" value="Cytochrome P450"/>
    <property type="match status" value="1"/>
</dbReference>
<dbReference type="EMBL" id="JAUKUD010000006">
    <property type="protein sequence ID" value="KAK0741465.1"/>
    <property type="molecule type" value="Genomic_DNA"/>
</dbReference>
<reference evidence="8" key="1">
    <citation type="submission" date="2023-06" db="EMBL/GenBank/DDBJ databases">
        <title>Genome-scale phylogeny and comparative genomics of the fungal order Sordariales.</title>
        <authorList>
            <consortium name="Lawrence Berkeley National Laboratory"/>
            <person name="Hensen N."/>
            <person name="Bonometti L."/>
            <person name="Westerberg I."/>
            <person name="Brannstrom I.O."/>
            <person name="Guillou S."/>
            <person name="Cros-Aarteil S."/>
            <person name="Calhoun S."/>
            <person name="Haridas S."/>
            <person name="Kuo A."/>
            <person name="Mondo S."/>
            <person name="Pangilinan J."/>
            <person name="Riley R."/>
            <person name="LaButti K."/>
            <person name="Andreopoulos B."/>
            <person name="Lipzen A."/>
            <person name="Chen C."/>
            <person name="Yanf M."/>
            <person name="Daum C."/>
            <person name="Ng V."/>
            <person name="Clum A."/>
            <person name="Steindorff A."/>
            <person name="Ohm R."/>
            <person name="Martin F."/>
            <person name="Silar P."/>
            <person name="Natvig D."/>
            <person name="Lalanne C."/>
            <person name="Gautier V."/>
            <person name="Ament-velasquez S.L."/>
            <person name="Kruys A."/>
            <person name="Hutchinson M.I."/>
            <person name="Powell A.J."/>
            <person name="Barry K."/>
            <person name="Miller A.N."/>
            <person name="Grigoriev I.V."/>
            <person name="Debuchy R."/>
            <person name="Gladieux P."/>
            <person name="Thoren M.H."/>
            <person name="Johannesson H."/>
        </authorList>
    </citation>
    <scope>NUCLEOTIDE SEQUENCE</scope>
    <source>
        <strain evidence="8">SMH3187-1</strain>
    </source>
</reference>
<dbReference type="PANTHER" id="PTHR24305">
    <property type="entry name" value="CYTOCHROME P450"/>
    <property type="match status" value="1"/>
</dbReference>
<feature type="transmembrane region" description="Helical" evidence="7">
    <location>
        <begin position="308"/>
        <end position="330"/>
    </location>
</feature>
<evidence type="ECO:0000256" key="7">
    <source>
        <dbReference type="SAM" id="Phobius"/>
    </source>
</evidence>
<dbReference type="Gene3D" id="1.10.630.10">
    <property type="entry name" value="Cytochrome P450"/>
    <property type="match status" value="1"/>
</dbReference>
<evidence type="ECO:0000256" key="2">
    <source>
        <dbReference type="ARBA" id="ARBA00010617"/>
    </source>
</evidence>
<evidence type="ECO:0000256" key="3">
    <source>
        <dbReference type="ARBA" id="ARBA00022617"/>
    </source>
</evidence>
<protein>
    <submittedName>
        <fullName evidence="8">Cytochrome P450</fullName>
    </submittedName>
</protein>
<proteinExistence type="inferred from homology"/>
<dbReference type="GO" id="GO:0016705">
    <property type="term" value="F:oxidoreductase activity, acting on paired donors, with incorporation or reduction of molecular oxygen"/>
    <property type="evidence" value="ECO:0007669"/>
    <property type="project" value="InterPro"/>
</dbReference>
<evidence type="ECO:0000256" key="5">
    <source>
        <dbReference type="ARBA" id="ARBA00023004"/>
    </source>
</evidence>
<dbReference type="InterPro" id="IPR002401">
    <property type="entry name" value="Cyt_P450_E_grp-I"/>
</dbReference>
<feature type="binding site" description="axial binding residue" evidence="6">
    <location>
        <position position="458"/>
    </location>
    <ligand>
        <name>heme</name>
        <dbReference type="ChEBI" id="CHEBI:30413"/>
    </ligand>
    <ligandPart>
        <name>Fe</name>
        <dbReference type="ChEBI" id="CHEBI:18248"/>
    </ligandPart>
</feature>
<organism evidence="8 9">
    <name type="scientific">Schizothecium vesticola</name>
    <dbReference type="NCBI Taxonomy" id="314040"/>
    <lineage>
        <taxon>Eukaryota</taxon>
        <taxon>Fungi</taxon>
        <taxon>Dikarya</taxon>
        <taxon>Ascomycota</taxon>
        <taxon>Pezizomycotina</taxon>
        <taxon>Sordariomycetes</taxon>
        <taxon>Sordariomycetidae</taxon>
        <taxon>Sordariales</taxon>
        <taxon>Schizotheciaceae</taxon>
        <taxon>Schizothecium</taxon>
    </lineage>
</organism>
<keyword evidence="3 6" id="KW-0349">Heme</keyword>
<dbReference type="PRINTS" id="PR00385">
    <property type="entry name" value="P450"/>
</dbReference>
<sequence length="531" mass="59185">MILDTLPILPLAAGLAAAGIAYFLVRLYTVRRAFRHLPGPPHDMLWGHLKVFGEYHAKFPSETYIHGSLTQMKQDYALPDLFYLDLWPFGPRFVVCSGPDAAAVPTTVTPFPQATAVARFFATSRVGASFIEATNGPLWKELHMMLGPGLTPASVRGYHGVIADEAKGLHDHIRAVAERGETVDLGTELSRLPFGVITRIFFGEKMDDEAIRANFKVAAGLAGKMVSGNNPWIRWRISQGVKKNLAAVDKVLVGRIQARYKVLQGEKVLPTRATATNFLDRMLVGQVQSGRGLDERLMAMVLENAKGFLVAGWGTTTDTLCYIFILLSVFPDALRKLREEHDRVFDKDSSTSFQMLLEKPSLISELKYTEAVINETLRLFPIGIVVRDPPAGQKTFEFKGKQYPCEDHLVAVCSNAIHYDASIFPEPCEFRPERFLTGDDDAFPRNAFRPFERGLRSCMGREVAMDEMKIALLMLARWFDFTLRDHDPVATPRLGYTNLDTKVGIHAFQSPGFSAGPHGAVRMDIRVAKRV</sequence>
<evidence type="ECO:0000256" key="1">
    <source>
        <dbReference type="ARBA" id="ARBA00001971"/>
    </source>
</evidence>
<dbReference type="InterPro" id="IPR050121">
    <property type="entry name" value="Cytochrome_P450_monoxygenase"/>
</dbReference>
<name>A0AA40K0I5_9PEZI</name>
<keyword evidence="7" id="KW-0472">Membrane</keyword>
<accession>A0AA40K0I5</accession>
<dbReference type="InterPro" id="IPR001128">
    <property type="entry name" value="Cyt_P450"/>
</dbReference>
<keyword evidence="7" id="KW-0812">Transmembrane</keyword>
<feature type="transmembrane region" description="Helical" evidence="7">
    <location>
        <begin position="6"/>
        <end position="25"/>
    </location>
</feature>
<keyword evidence="5 6" id="KW-0408">Iron</keyword>
<dbReference type="GO" id="GO:0005506">
    <property type="term" value="F:iron ion binding"/>
    <property type="evidence" value="ECO:0007669"/>
    <property type="project" value="InterPro"/>
</dbReference>
<dbReference type="InterPro" id="IPR036396">
    <property type="entry name" value="Cyt_P450_sf"/>
</dbReference>
<keyword evidence="4 6" id="KW-0479">Metal-binding</keyword>
<keyword evidence="9" id="KW-1185">Reference proteome</keyword>
<keyword evidence="7" id="KW-1133">Transmembrane helix</keyword>
<comment type="caution">
    <text evidence="8">The sequence shown here is derived from an EMBL/GenBank/DDBJ whole genome shotgun (WGS) entry which is preliminary data.</text>
</comment>
<evidence type="ECO:0000313" key="9">
    <source>
        <dbReference type="Proteomes" id="UP001172155"/>
    </source>
</evidence>